<evidence type="ECO:0000313" key="5">
    <source>
        <dbReference type="Proteomes" id="UP000758856"/>
    </source>
</evidence>
<dbReference type="RefSeq" id="WP_204949026.1">
    <property type="nucleotide sequence ID" value="NZ_BSFF01000002.1"/>
</dbReference>
<keyword evidence="5" id="KW-1185">Reference proteome</keyword>
<dbReference type="Gene3D" id="3.90.1010.10">
    <property type="match status" value="1"/>
</dbReference>
<dbReference type="PANTHER" id="PTHR43597">
    <property type="entry name" value="SULFUR ACCEPTOR PROTEIN CSDE"/>
    <property type="match status" value="1"/>
</dbReference>
<feature type="domain" description="Fe-S metabolism associated" evidence="2">
    <location>
        <begin position="10"/>
        <end position="132"/>
    </location>
</feature>
<gene>
    <name evidence="3" type="ORF">GCM10008170_19340</name>
    <name evidence="4" type="ORF">JOD31_000834</name>
</gene>
<name>A0A9W6MRN5_9HYPH</name>
<organism evidence="3 6">
    <name type="scientific">Methylopila capsulata</name>
    <dbReference type="NCBI Taxonomy" id="61654"/>
    <lineage>
        <taxon>Bacteria</taxon>
        <taxon>Pseudomonadati</taxon>
        <taxon>Pseudomonadota</taxon>
        <taxon>Alphaproteobacteria</taxon>
        <taxon>Hyphomicrobiales</taxon>
        <taxon>Methylopilaceae</taxon>
        <taxon>Methylopila</taxon>
    </lineage>
</organism>
<accession>A0A9W6MRN5</accession>
<proteinExistence type="inferred from homology"/>
<comment type="caution">
    <text evidence="3">The sequence shown here is derived from an EMBL/GenBank/DDBJ whole genome shotgun (WGS) entry which is preliminary data.</text>
</comment>
<dbReference type="AlphaFoldDB" id="A0A9W6MRN5"/>
<reference evidence="3" key="1">
    <citation type="journal article" date="2014" name="Int. J. Syst. Evol. Microbiol.">
        <title>Complete genome sequence of Corynebacterium casei LMG S-19264T (=DSM 44701T), isolated from a smear-ripened cheese.</title>
        <authorList>
            <consortium name="US DOE Joint Genome Institute (JGI-PGF)"/>
            <person name="Walter F."/>
            <person name="Albersmeier A."/>
            <person name="Kalinowski J."/>
            <person name="Ruckert C."/>
        </authorList>
    </citation>
    <scope>NUCLEOTIDE SEQUENCE</scope>
    <source>
        <strain evidence="3">VKM B-1606</strain>
    </source>
</reference>
<sequence length="147" mass="16132">MAQNIDEIIEGFEFIDDWEERIRYLIELGRELAPLADADRTPDTKVQGCASQVWLATDVGEGDNPVLTFRGDSDAHLVRGLVAVMVALYSGKRAREILATDAGEVMERIKLREHLTPQRSNGLRSMVERIKREAAAASGVGASHAAS</sequence>
<evidence type="ECO:0000313" key="6">
    <source>
        <dbReference type="Proteomes" id="UP001143400"/>
    </source>
</evidence>
<dbReference type="Pfam" id="PF02657">
    <property type="entry name" value="SufE"/>
    <property type="match status" value="1"/>
</dbReference>
<reference evidence="4 5" key="2">
    <citation type="submission" date="2021-01" db="EMBL/GenBank/DDBJ databases">
        <title>Genomic Encyclopedia of Type Strains, Phase IV (KMG-IV): sequencing the most valuable type-strain genomes for metagenomic binning, comparative biology and taxonomic classification.</title>
        <authorList>
            <person name="Goeker M."/>
        </authorList>
    </citation>
    <scope>NUCLEOTIDE SEQUENCE [LARGE SCALE GENOMIC DNA]</scope>
    <source>
        <strain evidence="4 5">DSM 6130</strain>
    </source>
</reference>
<dbReference type="EMBL" id="JAFBCY010000001">
    <property type="protein sequence ID" value="MBM7850622.1"/>
    <property type="molecule type" value="Genomic_DNA"/>
</dbReference>
<comment type="similarity">
    <text evidence="1">Belongs to the SufE family.</text>
</comment>
<dbReference type="Proteomes" id="UP000758856">
    <property type="component" value="Unassembled WGS sequence"/>
</dbReference>
<reference evidence="3" key="3">
    <citation type="submission" date="2023-01" db="EMBL/GenBank/DDBJ databases">
        <authorList>
            <person name="Sun Q."/>
            <person name="Evtushenko L."/>
        </authorList>
    </citation>
    <scope>NUCLEOTIDE SEQUENCE</scope>
    <source>
        <strain evidence="3">VKM B-1606</strain>
    </source>
</reference>
<dbReference type="InterPro" id="IPR003808">
    <property type="entry name" value="Fe-S_metab-assoc_dom"/>
</dbReference>
<dbReference type="EMBL" id="BSFF01000002">
    <property type="protein sequence ID" value="GLK55915.1"/>
    <property type="molecule type" value="Genomic_DNA"/>
</dbReference>
<evidence type="ECO:0000259" key="2">
    <source>
        <dbReference type="Pfam" id="PF02657"/>
    </source>
</evidence>
<dbReference type="Proteomes" id="UP001143400">
    <property type="component" value="Unassembled WGS sequence"/>
</dbReference>
<dbReference type="SUPFAM" id="SSF82649">
    <property type="entry name" value="SufE/NifU"/>
    <property type="match status" value="1"/>
</dbReference>
<dbReference type="PANTHER" id="PTHR43597:SF5">
    <property type="entry name" value="SUFE-LIKE PROTEIN 2, CHLOROPLASTIC"/>
    <property type="match status" value="1"/>
</dbReference>
<protein>
    <submittedName>
        <fullName evidence="4">Cysteine desulfuration protein SufE</fullName>
    </submittedName>
    <submittedName>
        <fullName evidence="3">Cysteine desulfurization protein SufE</fullName>
    </submittedName>
</protein>
<evidence type="ECO:0000313" key="4">
    <source>
        <dbReference type="EMBL" id="MBM7850622.1"/>
    </source>
</evidence>
<evidence type="ECO:0000313" key="3">
    <source>
        <dbReference type="EMBL" id="GLK55915.1"/>
    </source>
</evidence>
<evidence type="ECO:0000256" key="1">
    <source>
        <dbReference type="ARBA" id="ARBA00010282"/>
    </source>
</evidence>